<dbReference type="InterPro" id="IPR001437">
    <property type="entry name" value="Tscrpt_elong_fac_GreA/B_C"/>
</dbReference>
<dbReference type="PANTHER" id="PTHR30437">
    <property type="entry name" value="TRANSCRIPTION ELONGATION FACTOR GREA"/>
    <property type="match status" value="1"/>
</dbReference>
<dbReference type="InterPro" id="IPR036805">
    <property type="entry name" value="Tscrpt_elong_fac_GreA/B_N_sf"/>
</dbReference>
<dbReference type="Proteomes" id="UP000183120">
    <property type="component" value="Unassembled WGS sequence"/>
</dbReference>
<reference evidence="5 6" key="1">
    <citation type="journal article" date="2016" name="Environ. Microbiol.">
        <title>Genomic resolution of a cold subsurface aquifer community provides metabolic insights for novel microbes adapted to high CO concentrations.</title>
        <authorList>
            <person name="Probst A.J."/>
            <person name="Castelle C.J."/>
            <person name="Singh A."/>
            <person name="Brown C.T."/>
            <person name="Anantharaman K."/>
            <person name="Sharon I."/>
            <person name="Hug L.A."/>
            <person name="Burstein D."/>
            <person name="Emerson J.B."/>
            <person name="Thomas B.C."/>
            <person name="Banfield J.F."/>
        </authorList>
    </citation>
    <scope>NUCLEOTIDE SEQUENCE [LARGE SCALE GENOMIC DNA]</scope>
    <source>
        <strain evidence="5">CG1_02_37_22</strain>
    </source>
</reference>
<dbReference type="Pfam" id="PF03449">
    <property type="entry name" value="GreA_GreB_N"/>
    <property type="match status" value="1"/>
</dbReference>
<evidence type="ECO:0000256" key="2">
    <source>
        <dbReference type="ARBA" id="ARBA00023163"/>
    </source>
</evidence>
<dbReference type="STRING" id="1805209.AUJ73_02820"/>
<dbReference type="Gene3D" id="1.10.287.180">
    <property type="entry name" value="Transcription elongation factor, GreA/GreB, N-terminal domain"/>
    <property type="match status" value="1"/>
</dbReference>
<dbReference type="PANTHER" id="PTHR30437:SF4">
    <property type="entry name" value="TRANSCRIPTION ELONGATION FACTOR GREA"/>
    <property type="match status" value="1"/>
</dbReference>
<feature type="domain" description="Transcription elongation factor GreA/GreB N-terminal" evidence="4">
    <location>
        <begin position="8"/>
        <end position="72"/>
    </location>
</feature>
<evidence type="ECO:0000256" key="1">
    <source>
        <dbReference type="ARBA" id="ARBA00023015"/>
    </source>
</evidence>
<dbReference type="EMBL" id="MNUY01000045">
    <property type="protein sequence ID" value="OIO13975.1"/>
    <property type="molecule type" value="Genomic_DNA"/>
</dbReference>
<name>A0A1J4TV71_9BACT</name>
<evidence type="ECO:0000313" key="6">
    <source>
        <dbReference type="Proteomes" id="UP000183120"/>
    </source>
</evidence>
<dbReference type="PIRSF" id="PIRSF006092">
    <property type="entry name" value="GreA_GreB"/>
    <property type="match status" value="1"/>
</dbReference>
<dbReference type="GO" id="GO:0006354">
    <property type="term" value="P:DNA-templated transcription elongation"/>
    <property type="evidence" value="ECO:0007669"/>
    <property type="project" value="TreeGrafter"/>
</dbReference>
<dbReference type="GO" id="GO:0070063">
    <property type="term" value="F:RNA polymerase binding"/>
    <property type="evidence" value="ECO:0007669"/>
    <property type="project" value="InterPro"/>
</dbReference>
<gene>
    <name evidence="5" type="ORF">AUJ73_02820</name>
</gene>
<organism evidence="5 6">
    <name type="scientific">Candidatus Gottesmanbacteria bacterium CG1_02_37_22</name>
    <dbReference type="NCBI Taxonomy" id="1805209"/>
    <lineage>
        <taxon>Bacteria</taxon>
        <taxon>Candidatus Gottesmaniibacteriota</taxon>
    </lineage>
</organism>
<dbReference type="SUPFAM" id="SSF46557">
    <property type="entry name" value="GreA transcript cleavage protein, N-terminal domain"/>
    <property type="match status" value="1"/>
</dbReference>
<dbReference type="InterPro" id="IPR022691">
    <property type="entry name" value="Tscrpt_elong_fac_GreA/B_N"/>
</dbReference>
<protein>
    <recommendedName>
        <fullName evidence="7">Transcription elongation factor GreA</fullName>
    </recommendedName>
</protein>
<keyword evidence="2" id="KW-0804">Transcription</keyword>
<dbReference type="AlphaFoldDB" id="A0A1J4TV71"/>
<dbReference type="InterPro" id="IPR036953">
    <property type="entry name" value="GreA/GreB_C_sf"/>
</dbReference>
<evidence type="ECO:0000259" key="4">
    <source>
        <dbReference type="Pfam" id="PF03449"/>
    </source>
</evidence>
<comment type="caution">
    <text evidence="5">The sequence shown here is derived from an EMBL/GenBank/DDBJ whole genome shotgun (WGS) entry which is preliminary data.</text>
</comment>
<accession>A0A1J4TV71</accession>
<dbReference type="SUPFAM" id="SSF54534">
    <property type="entry name" value="FKBP-like"/>
    <property type="match status" value="1"/>
</dbReference>
<proteinExistence type="predicted"/>
<dbReference type="InterPro" id="IPR023459">
    <property type="entry name" value="Tscrpt_elong_fac_GreA/B_fam"/>
</dbReference>
<dbReference type="GO" id="GO:0032784">
    <property type="term" value="P:regulation of DNA-templated transcription elongation"/>
    <property type="evidence" value="ECO:0007669"/>
    <property type="project" value="InterPro"/>
</dbReference>
<dbReference type="Gene3D" id="3.10.50.30">
    <property type="entry name" value="Transcription elongation factor, GreA/GreB, C-terminal domain"/>
    <property type="match status" value="1"/>
</dbReference>
<keyword evidence="1" id="KW-0805">Transcription regulation</keyword>
<dbReference type="GO" id="GO:0003677">
    <property type="term" value="F:DNA binding"/>
    <property type="evidence" value="ECO:0007669"/>
    <property type="project" value="InterPro"/>
</dbReference>
<evidence type="ECO:0000259" key="3">
    <source>
        <dbReference type="Pfam" id="PF01272"/>
    </source>
</evidence>
<feature type="domain" description="Transcription elongation factor GreA/GreB C-terminal" evidence="3">
    <location>
        <begin position="82"/>
        <end position="154"/>
    </location>
</feature>
<evidence type="ECO:0000313" key="5">
    <source>
        <dbReference type="EMBL" id="OIO13975.1"/>
    </source>
</evidence>
<dbReference type="Pfam" id="PF01272">
    <property type="entry name" value="GreA_GreB"/>
    <property type="match status" value="1"/>
</dbReference>
<sequence length="155" mass="17621">MQRIPNIKFTKEGYENTIKKRDRLLTERKEAVVNLRQAREMGDLSENGYYKAARARLSFIDSSLRHLNKLIRFGKIVQNKIHDKIDIGSTVTITDGINKFVYHIVGNFESDPKSGKISTFSPIGKSLAGKREGDQIVVDTPGGIKKYKIVNFSYE</sequence>
<evidence type="ECO:0008006" key="7">
    <source>
        <dbReference type="Google" id="ProtNLM"/>
    </source>
</evidence>